<evidence type="ECO:0000256" key="1">
    <source>
        <dbReference type="PROSITE-ProRule" id="PRU00339"/>
    </source>
</evidence>
<evidence type="ECO:0008006" key="5">
    <source>
        <dbReference type="Google" id="ProtNLM"/>
    </source>
</evidence>
<feature type="compositionally biased region" description="Polar residues" evidence="2">
    <location>
        <begin position="208"/>
        <end position="218"/>
    </location>
</feature>
<dbReference type="PROSITE" id="PS50005">
    <property type="entry name" value="TPR"/>
    <property type="match status" value="1"/>
</dbReference>
<keyword evidence="1" id="KW-0802">TPR repeat</keyword>
<evidence type="ECO:0000256" key="2">
    <source>
        <dbReference type="SAM" id="MobiDB-lite"/>
    </source>
</evidence>
<name>A0A4V3XL34_9BACT</name>
<sequence>MQQSLLQYIERPSLLSEITSEKILDLIARYPYSTNLRLLLLLKARQEKDPDYEKYLNRFASATFDRTHLYNLLAALDLREEERGEVLELLELEELELAPLENIFNEELPSRLNELPNPSAAGTVNDPDEELPPLMPPISRTRATFAPPVPRSGIGEWVDLASAYSQLLPVFVRVARPEDPAVFQELINGRSRSANLSDRLRKLRRRQQSATPRKSSADTGDGGVVVSETLAALLVRQEQYQSAIKMYRRLILLYPEKKPIFAGLIEKLKEKL</sequence>
<dbReference type="InterPro" id="IPR019734">
    <property type="entry name" value="TPR_rpt"/>
</dbReference>
<dbReference type="EMBL" id="SRSF01000004">
    <property type="protein sequence ID" value="THH39303.1"/>
    <property type="molecule type" value="Genomic_DNA"/>
</dbReference>
<feature type="repeat" description="TPR" evidence="1">
    <location>
        <begin position="224"/>
        <end position="257"/>
    </location>
</feature>
<dbReference type="OrthoDB" id="594666at2"/>
<comment type="caution">
    <text evidence="3">The sequence shown here is derived from an EMBL/GenBank/DDBJ whole genome shotgun (WGS) entry which is preliminary data.</text>
</comment>
<gene>
    <name evidence="3" type="ORF">E4021_11130</name>
</gene>
<protein>
    <recommendedName>
        <fullName evidence="5">Tetratricopeptide repeat protein</fullName>
    </recommendedName>
</protein>
<reference evidence="3 4" key="1">
    <citation type="submission" date="2019-04" db="EMBL/GenBank/DDBJ databases">
        <title>Lewinella litorea sp. nov., isolated from a marine sand.</title>
        <authorList>
            <person name="Yoon J.-H."/>
        </authorList>
    </citation>
    <scope>NUCLEOTIDE SEQUENCE [LARGE SCALE GENOMIC DNA]</scope>
    <source>
        <strain evidence="3 4">HSMS-39</strain>
    </source>
</reference>
<feature type="region of interest" description="Disordered" evidence="2">
    <location>
        <begin position="197"/>
        <end position="221"/>
    </location>
</feature>
<evidence type="ECO:0000313" key="4">
    <source>
        <dbReference type="Proteomes" id="UP000308528"/>
    </source>
</evidence>
<proteinExistence type="predicted"/>
<keyword evidence="4" id="KW-1185">Reference proteome</keyword>
<accession>A0A4V3XL34</accession>
<dbReference type="RefSeq" id="WP_136459413.1">
    <property type="nucleotide sequence ID" value="NZ_SRSF01000004.1"/>
</dbReference>
<organism evidence="3 4">
    <name type="scientific">Neolewinella litorea</name>
    <dbReference type="NCBI Taxonomy" id="2562452"/>
    <lineage>
        <taxon>Bacteria</taxon>
        <taxon>Pseudomonadati</taxon>
        <taxon>Bacteroidota</taxon>
        <taxon>Saprospiria</taxon>
        <taxon>Saprospirales</taxon>
        <taxon>Lewinellaceae</taxon>
        <taxon>Neolewinella</taxon>
    </lineage>
</organism>
<evidence type="ECO:0000313" key="3">
    <source>
        <dbReference type="EMBL" id="THH39303.1"/>
    </source>
</evidence>
<dbReference type="Proteomes" id="UP000308528">
    <property type="component" value="Unassembled WGS sequence"/>
</dbReference>
<dbReference type="AlphaFoldDB" id="A0A4V3XL34"/>